<evidence type="ECO:0000313" key="1">
    <source>
        <dbReference type="EMBL" id="KAI0030735.1"/>
    </source>
</evidence>
<accession>A0ACB8QGC8</accession>
<dbReference type="EMBL" id="MU273608">
    <property type="protein sequence ID" value="KAI0030735.1"/>
    <property type="molecule type" value="Genomic_DNA"/>
</dbReference>
<sequence>MPTVVDNSCSSLSFVPQFRRLLHRKEGPQAPSGSDLLKAIRAALDRTCTEKTSYHTIQYESRTNGDTVLEELTWDSKRVVLSYGGVVHHQWSFAHEGQPVQWACKGWLEMAGTFTSSRNTSHYTSDVHAGPSQHQQDPNQRSIFSPFKRAEQRTRPVESESRARATFVFLRSIGKIYLENGLEYTFNLPFIVRRAWPLHPCGVMMQRSLEEVELQEAELLGDDALLPTVFSLSSPLSEATVVGVSSRISAGPDNAPAISKADEDEAKLLPAKEMIVYVAPRTRFDDDEIVVTVHVEQRRLSIWRYAYIKPKEVPFSPSPPPPRKGRHSTAPAHGRRSSLGGGDREVPPTINDHPLEATTTTNLRSRGMPPLSALPGMAPSLTTSTTLANLAGAALPVEPPVNLIQTHTRSDSLGRNDLSVGLDRMALGARVETDPPLGPKEHLKMKATHWVTCLRSFEISEEDALDYDSIQISLFDHRYDGHVQRTLLGVCFPKSATLGIFALSYTPEKVLVAEPLAELSATSASALRITRENIKDLLYSTPAGGLVILSQGLHSIPLRLDGDRIRIANPSPVDAMAVDGETEKDILNHPVNTVSSNDGSSFVVLRSGSRELSTWLDYVPKDILTVQCLQVLALALPADENFALHIAFLREWERHGLSAGEDVAFECFSRALLEVFELPSTPDVIHGPKESPWVRLSTSSSRLRLAEDPVLRGLQIPASPERRVPPRPHKQPNVYLAPILNALHTLGEDLRVMVHRLPELLKLVKLVCRIAVVIRPEWADYWKHLCPDAIPGWVPSGSDTSFVDDRLTVWPPDISAVLYGRISNPDWKLPWYDTTRLASQFHIAPSFAYGRLEPLGYLRHLTTVYRALADKSVDDSRKRAENAVLLMVKMRIGPEYLSKLQMGLAAPLREVARTCQLAPGHDWPAAAYEFVGRNDLSEGIYMRGDSMPMSNYRCVKDTLGSPRRRAMHSIIQEACGLAVTEISAGTGVELNLDDFTHIRFGQDKRLDEVARMLRSSGVSVVRIFERSEMSELDVAKEQQAAVLRIAERTLALPMGRAMFTFGTVPTVTREAYAIPKMEYAVHLQPSNLTMLPEPNKIPQESLNWGEFHNGVAAALRISPSANAINSSWIKFNKPSELTPEHAGFLYGLGLTGHLREMVTWHTFSYLTPKHELTSIGVLLGLSAANVGSGNRHVTKLLAVHTPALLPTPNIDLNVPLVTQAAGLVGIGLLFMGTKHRRMAEVCLKQISRNDLVQPDVSNEHREAYTTAAALAFGMVMLGKGTSPTIPADETLVAELRMLVHGDMSNPLPSKRHKAAFDINLTSPAATIALGMMYMKTNSQEMADALAIPDTVLSLNRIPPSFLLLRTLARGLIMWDNIAATQEWVRSQLPGSIASAVDDFFQHRTPVDDALELAYYNITSAACFALALKYAGTAREEPYLLLITYYDMFSRLAYTNGPAYDHKIKRHAIRDGLNLISVALNMVMSGTGEINCLRRLRYSYGMYNQMVRYGTHVATHMSIGLLFLGGGRFTLGSSDAAVACMIAAFFPRFAQVSFDNKSYLQALRHLWVVAVEPRCLVARDVDTKEIVYLPVKIKVKDGSGLGAAQLISPTLVPDFDKLMSIRVDTPRYWPFYLDLQNVPRHKEALLRTQTIFVKRRTAFLSYLEDPKGSRSLFVRSGSSTGDAATLDFPRLTDTKPHPASDLTQFISSFANDPIFLSFADHFCRKDGYTDAEKLFHSYCHATLLDSILQDKPQTLQSHILLYFYRTMAHPSQFFNLRLQDLRFSADFYGKVFERRFSGRAEGSPRAPLVREATLSGALYALDTKLEPVHRSTEFLQVLGRYSRGELVTELLSVEWAQWLSWYLLRNSVPVSTLLIVLRELAQHAYQSCLTAAPPHGSDDTVALERGIRAVLHVTGSGMTTTLGAGWSTRSLEEIVGTWGLGGT</sequence>
<organism evidence="1 2">
    <name type="scientific">Vararia minispora EC-137</name>
    <dbReference type="NCBI Taxonomy" id="1314806"/>
    <lineage>
        <taxon>Eukaryota</taxon>
        <taxon>Fungi</taxon>
        <taxon>Dikarya</taxon>
        <taxon>Basidiomycota</taxon>
        <taxon>Agaricomycotina</taxon>
        <taxon>Agaricomycetes</taxon>
        <taxon>Russulales</taxon>
        <taxon>Lachnocladiaceae</taxon>
        <taxon>Vararia</taxon>
    </lineage>
</organism>
<evidence type="ECO:0000313" key="2">
    <source>
        <dbReference type="Proteomes" id="UP000814128"/>
    </source>
</evidence>
<gene>
    <name evidence="1" type="ORF">K488DRAFT_53601</name>
</gene>
<reference evidence="1" key="1">
    <citation type="submission" date="2021-02" db="EMBL/GenBank/DDBJ databases">
        <authorList>
            <consortium name="DOE Joint Genome Institute"/>
            <person name="Ahrendt S."/>
            <person name="Looney B.P."/>
            <person name="Miyauchi S."/>
            <person name="Morin E."/>
            <person name="Drula E."/>
            <person name="Courty P.E."/>
            <person name="Chicoki N."/>
            <person name="Fauchery L."/>
            <person name="Kohler A."/>
            <person name="Kuo A."/>
            <person name="Labutti K."/>
            <person name="Pangilinan J."/>
            <person name="Lipzen A."/>
            <person name="Riley R."/>
            <person name="Andreopoulos W."/>
            <person name="He G."/>
            <person name="Johnson J."/>
            <person name="Barry K.W."/>
            <person name="Grigoriev I.V."/>
            <person name="Nagy L."/>
            <person name="Hibbett D."/>
            <person name="Henrissat B."/>
            <person name="Matheny P.B."/>
            <person name="Labbe J."/>
            <person name="Martin F."/>
        </authorList>
    </citation>
    <scope>NUCLEOTIDE SEQUENCE</scope>
    <source>
        <strain evidence="1">EC-137</strain>
    </source>
</reference>
<keyword evidence="2" id="KW-1185">Reference proteome</keyword>
<protein>
    <submittedName>
        <fullName evidence="1">Uncharacterized protein</fullName>
    </submittedName>
</protein>
<dbReference type="Proteomes" id="UP000814128">
    <property type="component" value="Unassembled WGS sequence"/>
</dbReference>
<name>A0ACB8QGC8_9AGAM</name>
<comment type="caution">
    <text evidence="1">The sequence shown here is derived from an EMBL/GenBank/DDBJ whole genome shotgun (WGS) entry which is preliminary data.</text>
</comment>
<reference evidence="1" key="2">
    <citation type="journal article" date="2022" name="New Phytol.">
        <title>Evolutionary transition to the ectomycorrhizal habit in the genomes of a hyperdiverse lineage of mushroom-forming fungi.</title>
        <authorList>
            <person name="Looney B."/>
            <person name="Miyauchi S."/>
            <person name="Morin E."/>
            <person name="Drula E."/>
            <person name="Courty P.E."/>
            <person name="Kohler A."/>
            <person name="Kuo A."/>
            <person name="LaButti K."/>
            <person name="Pangilinan J."/>
            <person name="Lipzen A."/>
            <person name="Riley R."/>
            <person name="Andreopoulos W."/>
            <person name="He G."/>
            <person name="Johnson J."/>
            <person name="Nolan M."/>
            <person name="Tritt A."/>
            <person name="Barry K.W."/>
            <person name="Grigoriev I.V."/>
            <person name="Nagy L.G."/>
            <person name="Hibbett D."/>
            <person name="Henrissat B."/>
            <person name="Matheny P.B."/>
            <person name="Labbe J."/>
            <person name="Martin F.M."/>
        </authorList>
    </citation>
    <scope>NUCLEOTIDE SEQUENCE</scope>
    <source>
        <strain evidence="1">EC-137</strain>
    </source>
</reference>
<proteinExistence type="predicted"/>